<gene>
    <name evidence="1" type="primary">gatC</name>
    <name evidence="2" type="ORF">A2633_04335</name>
</gene>
<dbReference type="Proteomes" id="UP000177152">
    <property type="component" value="Unassembled WGS sequence"/>
</dbReference>
<dbReference type="PANTHER" id="PTHR15004:SF0">
    <property type="entry name" value="GLUTAMYL-TRNA(GLN) AMIDOTRANSFERASE SUBUNIT C, MITOCHONDRIAL"/>
    <property type="match status" value="1"/>
</dbReference>
<comment type="caution">
    <text evidence="2">The sequence shown here is derived from an EMBL/GenBank/DDBJ whole genome shotgun (WGS) entry which is preliminary data.</text>
</comment>
<comment type="catalytic activity">
    <reaction evidence="1">
        <text>L-glutamyl-tRNA(Gln) + L-glutamine + ATP + H2O = L-glutaminyl-tRNA(Gln) + L-glutamate + ADP + phosphate + H(+)</text>
        <dbReference type="Rhea" id="RHEA:17521"/>
        <dbReference type="Rhea" id="RHEA-COMP:9681"/>
        <dbReference type="Rhea" id="RHEA-COMP:9684"/>
        <dbReference type="ChEBI" id="CHEBI:15377"/>
        <dbReference type="ChEBI" id="CHEBI:15378"/>
        <dbReference type="ChEBI" id="CHEBI:29985"/>
        <dbReference type="ChEBI" id="CHEBI:30616"/>
        <dbReference type="ChEBI" id="CHEBI:43474"/>
        <dbReference type="ChEBI" id="CHEBI:58359"/>
        <dbReference type="ChEBI" id="CHEBI:78520"/>
        <dbReference type="ChEBI" id="CHEBI:78521"/>
        <dbReference type="ChEBI" id="CHEBI:456216"/>
    </reaction>
</comment>
<protein>
    <recommendedName>
        <fullName evidence="1">Aspartyl/glutamyl-tRNA(Asn/Gln) amidotransferase subunit C</fullName>
        <shortName evidence="1">Asp/Glu-ADT subunit C</shortName>
        <ecNumber evidence="1">6.3.5.-</ecNumber>
    </recommendedName>
</protein>
<keyword evidence="1" id="KW-0547">Nucleotide-binding</keyword>
<dbReference type="GO" id="GO:0005524">
    <property type="term" value="F:ATP binding"/>
    <property type="evidence" value="ECO:0007669"/>
    <property type="project" value="UniProtKB-KW"/>
</dbReference>
<dbReference type="GO" id="GO:0006450">
    <property type="term" value="P:regulation of translational fidelity"/>
    <property type="evidence" value="ECO:0007669"/>
    <property type="project" value="InterPro"/>
</dbReference>
<dbReference type="EC" id="6.3.5.-" evidence="1"/>
<comment type="subunit">
    <text evidence="1">Heterotrimer of A, B and C subunits.</text>
</comment>
<keyword evidence="1" id="KW-0436">Ligase</keyword>
<proteinExistence type="inferred from homology"/>
<dbReference type="AlphaFoldDB" id="A0A1G2K5H5"/>
<organism evidence="2 3">
    <name type="scientific">Candidatus Sungbacteria bacterium RIFCSPHIGHO2_01_FULL_47_32</name>
    <dbReference type="NCBI Taxonomy" id="1802264"/>
    <lineage>
        <taxon>Bacteria</taxon>
        <taxon>Candidatus Sungiibacteriota</taxon>
    </lineage>
</organism>
<comment type="similarity">
    <text evidence="1">Belongs to the GatC family.</text>
</comment>
<reference evidence="2 3" key="1">
    <citation type="journal article" date="2016" name="Nat. Commun.">
        <title>Thousands of microbial genomes shed light on interconnected biogeochemical processes in an aquifer system.</title>
        <authorList>
            <person name="Anantharaman K."/>
            <person name="Brown C.T."/>
            <person name="Hug L.A."/>
            <person name="Sharon I."/>
            <person name="Castelle C.J."/>
            <person name="Probst A.J."/>
            <person name="Thomas B.C."/>
            <person name="Singh A."/>
            <person name="Wilkins M.J."/>
            <person name="Karaoz U."/>
            <person name="Brodie E.L."/>
            <person name="Williams K.H."/>
            <person name="Hubbard S.S."/>
            <person name="Banfield J.F."/>
        </authorList>
    </citation>
    <scope>NUCLEOTIDE SEQUENCE [LARGE SCALE GENOMIC DNA]</scope>
</reference>
<sequence>MSISKKDVEYIAHLARIELTAAEAAKFEGELSSVLDFVGKLNEVDTKDVMPLTGGTNLANIMREDLAKEDDHEKLERSARLVSSSPAHTEGYIKVKAVFD</sequence>
<evidence type="ECO:0000256" key="1">
    <source>
        <dbReference type="HAMAP-Rule" id="MF_00122"/>
    </source>
</evidence>
<dbReference type="InterPro" id="IPR036113">
    <property type="entry name" value="Asp/Glu-ADT_sf_sub_c"/>
</dbReference>
<dbReference type="PANTHER" id="PTHR15004">
    <property type="entry name" value="GLUTAMYL-TRNA(GLN) AMIDOTRANSFERASE SUBUNIT C, MITOCHONDRIAL"/>
    <property type="match status" value="1"/>
</dbReference>
<comment type="function">
    <text evidence="1">Allows the formation of correctly charged Asn-tRNA(Asn) or Gln-tRNA(Gln) through the transamidation of misacylated Asp-tRNA(Asn) or Glu-tRNA(Gln) in organisms which lack either or both of asparaginyl-tRNA or glutaminyl-tRNA synthetases. The reaction takes place in the presence of glutamine and ATP through an activated phospho-Asp-tRNA(Asn) or phospho-Glu-tRNA(Gln).</text>
</comment>
<dbReference type="GO" id="GO:0070681">
    <property type="term" value="P:glutaminyl-tRNAGln biosynthesis via transamidation"/>
    <property type="evidence" value="ECO:0007669"/>
    <property type="project" value="TreeGrafter"/>
</dbReference>
<dbReference type="InterPro" id="IPR003837">
    <property type="entry name" value="GatC"/>
</dbReference>
<dbReference type="GO" id="GO:0050566">
    <property type="term" value="F:asparaginyl-tRNA synthase (glutamine-hydrolyzing) activity"/>
    <property type="evidence" value="ECO:0007669"/>
    <property type="project" value="RHEA"/>
</dbReference>
<evidence type="ECO:0000313" key="3">
    <source>
        <dbReference type="Proteomes" id="UP000177152"/>
    </source>
</evidence>
<dbReference type="HAMAP" id="MF_00122">
    <property type="entry name" value="GatC"/>
    <property type="match status" value="1"/>
</dbReference>
<dbReference type="SUPFAM" id="SSF141000">
    <property type="entry name" value="Glu-tRNAGln amidotransferase C subunit"/>
    <property type="match status" value="1"/>
</dbReference>
<accession>A0A1G2K5H5</accession>
<dbReference type="Gene3D" id="1.10.20.60">
    <property type="entry name" value="Glu-tRNAGln amidotransferase C subunit, N-terminal domain"/>
    <property type="match status" value="1"/>
</dbReference>
<dbReference type="GO" id="GO:0050567">
    <property type="term" value="F:glutaminyl-tRNA synthase (glutamine-hydrolyzing) activity"/>
    <property type="evidence" value="ECO:0007669"/>
    <property type="project" value="UniProtKB-UniRule"/>
</dbReference>
<comment type="catalytic activity">
    <reaction evidence="1">
        <text>L-aspartyl-tRNA(Asn) + L-glutamine + ATP + H2O = L-asparaginyl-tRNA(Asn) + L-glutamate + ADP + phosphate + 2 H(+)</text>
        <dbReference type="Rhea" id="RHEA:14513"/>
        <dbReference type="Rhea" id="RHEA-COMP:9674"/>
        <dbReference type="Rhea" id="RHEA-COMP:9677"/>
        <dbReference type="ChEBI" id="CHEBI:15377"/>
        <dbReference type="ChEBI" id="CHEBI:15378"/>
        <dbReference type="ChEBI" id="CHEBI:29985"/>
        <dbReference type="ChEBI" id="CHEBI:30616"/>
        <dbReference type="ChEBI" id="CHEBI:43474"/>
        <dbReference type="ChEBI" id="CHEBI:58359"/>
        <dbReference type="ChEBI" id="CHEBI:78515"/>
        <dbReference type="ChEBI" id="CHEBI:78516"/>
        <dbReference type="ChEBI" id="CHEBI:456216"/>
    </reaction>
</comment>
<dbReference type="GO" id="GO:0006412">
    <property type="term" value="P:translation"/>
    <property type="evidence" value="ECO:0007669"/>
    <property type="project" value="UniProtKB-UniRule"/>
</dbReference>
<dbReference type="Pfam" id="PF02686">
    <property type="entry name" value="GatC"/>
    <property type="match status" value="1"/>
</dbReference>
<name>A0A1G2K5H5_9BACT</name>
<dbReference type="EMBL" id="MHQC01000049">
    <property type="protein sequence ID" value="OGZ93831.1"/>
    <property type="molecule type" value="Genomic_DNA"/>
</dbReference>
<keyword evidence="1" id="KW-0067">ATP-binding</keyword>
<keyword evidence="1" id="KW-0648">Protein biosynthesis</keyword>
<evidence type="ECO:0000313" key="2">
    <source>
        <dbReference type="EMBL" id="OGZ93831.1"/>
    </source>
</evidence>
<dbReference type="NCBIfam" id="TIGR00135">
    <property type="entry name" value="gatC"/>
    <property type="match status" value="1"/>
</dbReference>